<dbReference type="SUPFAM" id="SSF46689">
    <property type="entry name" value="Homeodomain-like"/>
    <property type="match status" value="1"/>
</dbReference>
<evidence type="ECO:0000259" key="3">
    <source>
        <dbReference type="PROSITE" id="PS50977"/>
    </source>
</evidence>
<dbReference type="InterPro" id="IPR036271">
    <property type="entry name" value="Tet_transcr_reg_TetR-rel_C_sf"/>
</dbReference>
<sequence>MKKSVKRERFLAVVLGLIHKKGFKATTVRDMAQELNCEVSNVYNYIDSKQSLLEEYLFDVQNKFLIAIDAILDSRYSPDEKLRHVISSYIQITLKHPYEQALLVNEWRNLEEPRLQEFVERRISYESKLQHIIRNGIGHGQFKVQDEELTAQTILATLRWLHNKHLDSKSISNPMEIEKQLMDFIFTGISRRV</sequence>
<organism evidence="4 5">
    <name type="scientific">Maribacter algarum</name>
    <name type="common">ex Zhang et al. 2020</name>
    <dbReference type="NCBI Taxonomy" id="2578118"/>
    <lineage>
        <taxon>Bacteria</taxon>
        <taxon>Pseudomonadati</taxon>
        <taxon>Bacteroidota</taxon>
        <taxon>Flavobacteriia</taxon>
        <taxon>Flavobacteriales</taxon>
        <taxon>Flavobacteriaceae</taxon>
        <taxon>Maribacter</taxon>
    </lineage>
</organism>
<name>A0A5S3PPG2_9FLAO</name>
<evidence type="ECO:0000256" key="1">
    <source>
        <dbReference type="ARBA" id="ARBA00023125"/>
    </source>
</evidence>
<feature type="domain" description="HTH tetR-type" evidence="3">
    <location>
        <begin position="4"/>
        <end position="64"/>
    </location>
</feature>
<dbReference type="Gene3D" id="1.10.10.60">
    <property type="entry name" value="Homeodomain-like"/>
    <property type="match status" value="1"/>
</dbReference>
<evidence type="ECO:0000256" key="2">
    <source>
        <dbReference type="PROSITE-ProRule" id="PRU00335"/>
    </source>
</evidence>
<accession>A0A5S3PPG2</accession>
<dbReference type="InterPro" id="IPR050624">
    <property type="entry name" value="HTH-type_Tx_Regulator"/>
</dbReference>
<evidence type="ECO:0000313" key="4">
    <source>
        <dbReference type="EMBL" id="TMM56261.1"/>
    </source>
</evidence>
<dbReference type="PROSITE" id="PS50977">
    <property type="entry name" value="HTH_TETR_2"/>
    <property type="match status" value="1"/>
</dbReference>
<reference evidence="4 5" key="1">
    <citation type="submission" date="2019-05" db="EMBL/GenBank/DDBJ databases">
        <authorList>
            <person name="Zhang J.-Y."/>
            <person name="Feg X."/>
            <person name="Du Z.-J."/>
        </authorList>
    </citation>
    <scope>NUCLEOTIDE SEQUENCE [LARGE SCALE GENOMIC DNA]</scope>
    <source>
        <strain evidence="4 5">RZ26</strain>
    </source>
</reference>
<protein>
    <submittedName>
        <fullName evidence="4">TetR/AcrR family transcriptional regulator</fullName>
    </submittedName>
</protein>
<dbReference type="InterPro" id="IPR041490">
    <property type="entry name" value="KstR2_TetR_C"/>
</dbReference>
<dbReference type="SUPFAM" id="SSF48498">
    <property type="entry name" value="Tetracyclin repressor-like, C-terminal domain"/>
    <property type="match status" value="1"/>
</dbReference>
<keyword evidence="5" id="KW-1185">Reference proteome</keyword>
<comment type="caution">
    <text evidence="4">The sequence shown here is derived from an EMBL/GenBank/DDBJ whole genome shotgun (WGS) entry which is preliminary data.</text>
</comment>
<dbReference type="RefSeq" id="WP_138659128.1">
    <property type="nucleotide sequence ID" value="NZ_VATY01000003.1"/>
</dbReference>
<evidence type="ECO:0000313" key="5">
    <source>
        <dbReference type="Proteomes" id="UP000310314"/>
    </source>
</evidence>
<dbReference type="Proteomes" id="UP000310314">
    <property type="component" value="Unassembled WGS sequence"/>
</dbReference>
<dbReference type="InterPro" id="IPR009057">
    <property type="entry name" value="Homeodomain-like_sf"/>
</dbReference>
<feature type="DNA-binding region" description="H-T-H motif" evidence="2">
    <location>
        <begin position="27"/>
        <end position="46"/>
    </location>
</feature>
<dbReference type="PANTHER" id="PTHR43479">
    <property type="entry name" value="ACREF/ENVCD OPERON REPRESSOR-RELATED"/>
    <property type="match status" value="1"/>
</dbReference>
<dbReference type="Pfam" id="PF17932">
    <property type="entry name" value="TetR_C_24"/>
    <property type="match status" value="1"/>
</dbReference>
<dbReference type="PANTHER" id="PTHR43479:SF11">
    <property type="entry name" value="ACREF_ENVCD OPERON REPRESSOR-RELATED"/>
    <property type="match status" value="1"/>
</dbReference>
<gene>
    <name evidence="4" type="ORF">FEE95_16720</name>
</gene>
<dbReference type="Gene3D" id="1.10.357.10">
    <property type="entry name" value="Tetracycline Repressor, domain 2"/>
    <property type="match status" value="1"/>
</dbReference>
<dbReference type="OrthoDB" id="9814200at2"/>
<dbReference type="AlphaFoldDB" id="A0A5S3PPG2"/>
<dbReference type="GO" id="GO:0003677">
    <property type="term" value="F:DNA binding"/>
    <property type="evidence" value="ECO:0007669"/>
    <property type="project" value="UniProtKB-UniRule"/>
</dbReference>
<dbReference type="InterPro" id="IPR001647">
    <property type="entry name" value="HTH_TetR"/>
</dbReference>
<proteinExistence type="predicted"/>
<dbReference type="EMBL" id="VATY01000003">
    <property type="protein sequence ID" value="TMM56261.1"/>
    <property type="molecule type" value="Genomic_DNA"/>
</dbReference>
<keyword evidence="1 2" id="KW-0238">DNA-binding</keyword>
<dbReference type="Pfam" id="PF00440">
    <property type="entry name" value="TetR_N"/>
    <property type="match status" value="1"/>
</dbReference>